<name>A0A7J5Z7M9_DISMA</name>
<dbReference type="GO" id="GO:0004000">
    <property type="term" value="F:adenosine deaminase activity"/>
    <property type="evidence" value="ECO:0007669"/>
    <property type="project" value="InterPro"/>
</dbReference>
<reference evidence="2 3" key="1">
    <citation type="submission" date="2020-03" db="EMBL/GenBank/DDBJ databases">
        <title>Dissostichus mawsoni Genome sequencing and assembly.</title>
        <authorList>
            <person name="Park H."/>
        </authorList>
    </citation>
    <scope>NUCLEOTIDE SEQUENCE [LARGE SCALE GENOMIC DNA]</scope>
    <source>
        <strain evidence="2">DM0001</strain>
        <tissue evidence="2">Muscle</tissue>
    </source>
</reference>
<feature type="domain" description="A to I editase" evidence="1">
    <location>
        <begin position="44"/>
        <end position="89"/>
    </location>
</feature>
<evidence type="ECO:0000313" key="3">
    <source>
        <dbReference type="Proteomes" id="UP000518266"/>
    </source>
</evidence>
<evidence type="ECO:0000313" key="2">
    <source>
        <dbReference type="EMBL" id="KAF3857822.1"/>
    </source>
</evidence>
<proteinExistence type="predicted"/>
<organism evidence="2 3">
    <name type="scientific">Dissostichus mawsoni</name>
    <name type="common">Antarctic cod</name>
    <dbReference type="NCBI Taxonomy" id="36200"/>
    <lineage>
        <taxon>Eukaryota</taxon>
        <taxon>Metazoa</taxon>
        <taxon>Chordata</taxon>
        <taxon>Craniata</taxon>
        <taxon>Vertebrata</taxon>
        <taxon>Euteleostomi</taxon>
        <taxon>Actinopterygii</taxon>
        <taxon>Neopterygii</taxon>
        <taxon>Teleostei</taxon>
        <taxon>Neoteleostei</taxon>
        <taxon>Acanthomorphata</taxon>
        <taxon>Eupercaria</taxon>
        <taxon>Perciformes</taxon>
        <taxon>Notothenioidei</taxon>
        <taxon>Nototheniidae</taxon>
        <taxon>Dissostichus</taxon>
    </lineage>
</organism>
<dbReference type="OrthoDB" id="10268011at2759"/>
<accession>A0A7J5Z7M9</accession>
<dbReference type="InterPro" id="IPR002466">
    <property type="entry name" value="A_deamin"/>
</dbReference>
<dbReference type="Proteomes" id="UP000518266">
    <property type="component" value="Unassembled WGS sequence"/>
</dbReference>
<dbReference type="GO" id="GO:0006396">
    <property type="term" value="P:RNA processing"/>
    <property type="evidence" value="ECO:0007669"/>
    <property type="project" value="InterPro"/>
</dbReference>
<dbReference type="GO" id="GO:0003723">
    <property type="term" value="F:RNA binding"/>
    <property type="evidence" value="ECO:0007669"/>
    <property type="project" value="InterPro"/>
</dbReference>
<sequence>MFGRQERHRTSALIGVVVMEAWRRSAALQDGGKTQGRRHLNGAEATPWTYSGSKMAAGRYQRAMHQFTSALQGGGLGTWLRETPELGHFNDSV</sequence>
<protein>
    <recommendedName>
        <fullName evidence="1">A to I editase domain-containing protein</fullName>
    </recommendedName>
</protein>
<gene>
    <name evidence="2" type="ORF">F7725_011023</name>
</gene>
<comment type="caution">
    <text evidence="2">The sequence shown here is derived from an EMBL/GenBank/DDBJ whole genome shotgun (WGS) entry which is preliminary data.</text>
</comment>
<keyword evidence="3" id="KW-1185">Reference proteome</keyword>
<dbReference type="PROSITE" id="PS50141">
    <property type="entry name" value="A_DEAMIN_EDITASE"/>
    <property type="match status" value="1"/>
</dbReference>
<dbReference type="AlphaFoldDB" id="A0A7J5Z7M9"/>
<evidence type="ECO:0000259" key="1">
    <source>
        <dbReference type="PROSITE" id="PS50141"/>
    </source>
</evidence>
<dbReference type="EMBL" id="JAAKFY010000004">
    <property type="protein sequence ID" value="KAF3857822.1"/>
    <property type="molecule type" value="Genomic_DNA"/>
</dbReference>